<evidence type="ECO:0000256" key="8">
    <source>
        <dbReference type="ARBA" id="ARBA00023136"/>
    </source>
</evidence>
<dbReference type="AlphaFoldDB" id="A0A3S2VD96"/>
<sequence>MFLTIKSRLVGVLGLLSLALILSTTLGGLASHWANASIRTIYEDRVICLEQFNSLRDLYDRVANTSRKARDGQLDPAAAARQIEGDLAAVRAQWSAYLATYLIPAEKALAAEMQERMRGSEAGLAAAVQRLRAGRMDGYGGVHNELFQAVQPLAETLSRLAAVQLAETRAEYDRAQDRAGWSRLGLIACAVVALAALAFGVRTVLASVVRPIAGITATMGRLAGGDLSSPIAGTDRRDEIGAMAKAVQVFKEAMIAKRAADEAALAESAAKGRRAEALDGATRQFEAQVGLLTQALSSAATEMEATARTMTGAASRTAEQSAGVASAAGQTASNVQMVASASEEMAASIREIAGQVARSSAMADKATTDAEQTHRIVQGLSEGAEKIGTVVGLISGIAGQTNLLALNATIEAARAGEAGRGFAVVAAEVKELAAQTARATEEISGQIAGIQGETQQAVAAIRAIAATIVELRAIAVGVAAAMEQQGAATQEIVRNVTQAAQGTQAVSTSIVSVRETAGETGAASAQVLAAASELARQSGQMTTEVSAFLATVKAA</sequence>
<dbReference type="InterPro" id="IPR003122">
    <property type="entry name" value="Tar_rcpt_lig-bd"/>
</dbReference>
<dbReference type="Pfam" id="PF00672">
    <property type="entry name" value="HAMP"/>
    <property type="match status" value="1"/>
</dbReference>
<dbReference type="Pfam" id="PF00015">
    <property type="entry name" value="MCPsignal"/>
    <property type="match status" value="1"/>
</dbReference>
<dbReference type="PROSITE" id="PS50111">
    <property type="entry name" value="CHEMOTAXIS_TRANSDUC_2"/>
    <property type="match status" value="1"/>
</dbReference>
<dbReference type="PROSITE" id="PS50192">
    <property type="entry name" value="T_SNARE"/>
    <property type="match status" value="1"/>
</dbReference>
<dbReference type="PANTHER" id="PTHR32089:SF112">
    <property type="entry name" value="LYSOZYME-LIKE PROTEIN-RELATED"/>
    <property type="match status" value="1"/>
</dbReference>
<dbReference type="Pfam" id="PF02203">
    <property type="entry name" value="TarH"/>
    <property type="match status" value="1"/>
</dbReference>
<protein>
    <submittedName>
        <fullName evidence="15">HAMP domain-containing protein</fullName>
    </submittedName>
</protein>
<evidence type="ECO:0000259" key="12">
    <source>
        <dbReference type="PROSITE" id="PS50111"/>
    </source>
</evidence>
<keyword evidence="5" id="KW-0997">Cell inner membrane</keyword>
<dbReference type="CDD" id="cd06225">
    <property type="entry name" value="HAMP"/>
    <property type="match status" value="1"/>
</dbReference>
<evidence type="ECO:0000256" key="6">
    <source>
        <dbReference type="ARBA" id="ARBA00022692"/>
    </source>
</evidence>
<dbReference type="InterPro" id="IPR004089">
    <property type="entry name" value="MCPsignal_dom"/>
</dbReference>
<dbReference type="GO" id="GO:0006935">
    <property type="term" value="P:chemotaxis"/>
    <property type="evidence" value="ECO:0007669"/>
    <property type="project" value="UniProtKB-KW"/>
</dbReference>
<dbReference type="OrthoDB" id="3378718at2"/>
<keyword evidence="2" id="KW-1003">Cell membrane</keyword>
<evidence type="ECO:0000259" key="13">
    <source>
        <dbReference type="PROSITE" id="PS50192"/>
    </source>
</evidence>
<dbReference type="EMBL" id="SACP01000001">
    <property type="protein sequence ID" value="RVU21797.1"/>
    <property type="molecule type" value="Genomic_DNA"/>
</dbReference>
<reference evidence="15 16" key="1">
    <citation type="submission" date="2019-01" db="EMBL/GenBank/DDBJ databases">
        <authorList>
            <person name="Chen W.-M."/>
        </authorList>
    </citation>
    <scope>NUCLEOTIDE SEQUENCE [LARGE SCALE GENOMIC DNA]</scope>
    <source>
        <strain evidence="15 16">TER-1</strain>
    </source>
</reference>
<dbReference type="GO" id="GO:0004888">
    <property type="term" value="F:transmembrane signaling receptor activity"/>
    <property type="evidence" value="ECO:0007669"/>
    <property type="project" value="InterPro"/>
</dbReference>
<dbReference type="GO" id="GO:0005886">
    <property type="term" value="C:plasma membrane"/>
    <property type="evidence" value="ECO:0007669"/>
    <property type="project" value="UniProtKB-SubCell"/>
</dbReference>
<keyword evidence="8" id="KW-0472">Membrane</keyword>
<evidence type="ECO:0000259" key="14">
    <source>
        <dbReference type="PROSITE" id="PS50885"/>
    </source>
</evidence>
<evidence type="ECO:0000313" key="15">
    <source>
        <dbReference type="EMBL" id="RVU21797.1"/>
    </source>
</evidence>
<dbReference type="RefSeq" id="WP_127727040.1">
    <property type="nucleotide sequence ID" value="NZ_SACP01000001.1"/>
</dbReference>
<feature type="domain" description="T-SNARE coiled-coil homology" evidence="13">
    <location>
        <begin position="451"/>
        <end position="513"/>
    </location>
</feature>
<dbReference type="PROSITE" id="PS50885">
    <property type="entry name" value="HAMP"/>
    <property type="match status" value="1"/>
</dbReference>
<feature type="domain" description="Methyl-accepting transducer" evidence="12">
    <location>
        <begin position="299"/>
        <end position="535"/>
    </location>
</feature>
<name>A0A3S2VD96_9HYPH</name>
<feature type="domain" description="HAMP" evidence="14">
    <location>
        <begin position="206"/>
        <end position="259"/>
    </location>
</feature>
<dbReference type="InterPro" id="IPR000727">
    <property type="entry name" value="T_SNARE_dom"/>
</dbReference>
<comment type="subcellular location">
    <subcellularLocation>
        <location evidence="1">Cell inner membrane</location>
        <topology evidence="1">Multi-pass membrane protein</topology>
    </subcellularLocation>
</comment>
<evidence type="ECO:0000256" key="2">
    <source>
        <dbReference type="ARBA" id="ARBA00022475"/>
    </source>
</evidence>
<dbReference type="InterPro" id="IPR003660">
    <property type="entry name" value="HAMP_dom"/>
</dbReference>
<dbReference type="InterPro" id="IPR004090">
    <property type="entry name" value="Chemotax_Me-accpt_rcpt"/>
</dbReference>
<accession>A0A3S2VD96</accession>
<keyword evidence="4" id="KW-0145">Chemotaxis</keyword>
<evidence type="ECO:0000256" key="1">
    <source>
        <dbReference type="ARBA" id="ARBA00004429"/>
    </source>
</evidence>
<keyword evidence="3" id="KW-0488">Methylation</keyword>
<evidence type="ECO:0000313" key="16">
    <source>
        <dbReference type="Proteomes" id="UP000286997"/>
    </source>
</evidence>
<dbReference type="Gene3D" id="1.10.8.500">
    <property type="entry name" value="HAMP domain in histidine kinase"/>
    <property type="match status" value="1"/>
</dbReference>
<dbReference type="SUPFAM" id="SSF58104">
    <property type="entry name" value="Methyl-accepting chemotaxis protein (MCP) signaling domain"/>
    <property type="match status" value="1"/>
</dbReference>
<dbReference type="PANTHER" id="PTHR32089">
    <property type="entry name" value="METHYL-ACCEPTING CHEMOTAXIS PROTEIN MCPB"/>
    <property type="match status" value="1"/>
</dbReference>
<keyword evidence="16" id="KW-1185">Reference proteome</keyword>
<dbReference type="SMART" id="SM00304">
    <property type="entry name" value="HAMP"/>
    <property type="match status" value="1"/>
</dbReference>
<dbReference type="Proteomes" id="UP000286997">
    <property type="component" value="Unassembled WGS sequence"/>
</dbReference>
<keyword evidence="9 11" id="KW-0807">Transducer</keyword>
<comment type="caution">
    <text evidence="15">The sequence shown here is derived from an EMBL/GenBank/DDBJ whole genome shotgun (WGS) entry which is preliminary data.</text>
</comment>
<keyword evidence="7" id="KW-1133">Transmembrane helix</keyword>
<keyword evidence="6" id="KW-0812">Transmembrane</keyword>
<evidence type="ECO:0000256" key="11">
    <source>
        <dbReference type="PROSITE-ProRule" id="PRU00284"/>
    </source>
</evidence>
<evidence type="ECO:0000256" key="10">
    <source>
        <dbReference type="ARBA" id="ARBA00029447"/>
    </source>
</evidence>
<dbReference type="PRINTS" id="PR00260">
    <property type="entry name" value="CHEMTRNSDUCR"/>
</dbReference>
<dbReference type="SMART" id="SM00283">
    <property type="entry name" value="MA"/>
    <property type="match status" value="1"/>
</dbReference>
<dbReference type="GO" id="GO:0007165">
    <property type="term" value="P:signal transduction"/>
    <property type="evidence" value="ECO:0007669"/>
    <property type="project" value="UniProtKB-KW"/>
</dbReference>
<evidence type="ECO:0000256" key="4">
    <source>
        <dbReference type="ARBA" id="ARBA00022500"/>
    </source>
</evidence>
<evidence type="ECO:0000256" key="7">
    <source>
        <dbReference type="ARBA" id="ARBA00022989"/>
    </source>
</evidence>
<organism evidence="15 16">
    <name type="scientific">Methylobacterium oryzihabitans</name>
    <dbReference type="NCBI Taxonomy" id="2499852"/>
    <lineage>
        <taxon>Bacteria</taxon>
        <taxon>Pseudomonadati</taxon>
        <taxon>Pseudomonadota</taxon>
        <taxon>Alphaproteobacteria</taxon>
        <taxon>Hyphomicrobiales</taxon>
        <taxon>Methylobacteriaceae</taxon>
        <taxon>Methylobacterium</taxon>
    </lineage>
</organism>
<gene>
    <name evidence="15" type="ORF">EOE48_01755</name>
</gene>
<proteinExistence type="inferred from homology"/>
<comment type="similarity">
    <text evidence="10">Belongs to the methyl-accepting chemotaxis (MCP) protein family.</text>
</comment>
<evidence type="ECO:0000256" key="3">
    <source>
        <dbReference type="ARBA" id="ARBA00022481"/>
    </source>
</evidence>
<evidence type="ECO:0000256" key="9">
    <source>
        <dbReference type="ARBA" id="ARBA00023224"/>
    </source>
</evidence>
<dbReference type="Gene3D" id="1.10.287.950">
    <property type="entry name" value="Methyl-accepting chemotaxis protein"/>
    <property type="match status" value="1"/>
</dbReference>
<evidence type="ECO:0000256" key="5">
    <source>
        <dbReference type="ARBA" id="ARBA00022519"/>
    </source>
</evidence>